<organism evidence="3 4">
    <name type="scientific">Candidatus Roizmanbacteria bacterium CG10_big_fil_rev_8_21_14_0_10_45_7</name>
    <dbReference type="NCBI Taxonomy" id="1974854"/>
    <lineage>
        <taxon>Bacteria</taxon>
        <taxon>Candidatus Roizmaniibacteriota</taxon>
    </lineage>
</organism>
<dbReference type="Gene3D" id="3.40.50.450">
    <property type="match status" value="1"/>
</dbReference>
<evidence type="ECO:0000313" key="3">
    <source>
        <dbReference type="EMBL" id="PJE63441.1"/>
    </source>
</evidence>
<dbReference type="InterPro" id="IPR003488">
    <property type="entry name" value="DprA"/>
</dbReference>
<sequence length="250" mass="26892">MKKTSCPSSACSKYAFSSGSPSNIAIRMVGCIIYQMYGQLPLGRFPQRLRVISDAPSVLWYQGNAKQIDFENTHWCALVGSRNPSEYGKKITYRFAYELAQQGIIIVSGLARGIDAQAHRGALDAHGITVAVLGTAINHIYPREHMALAREMVSSGGLLVSEVAPGMSVASSSFSRRNRIITGLAHAVVIIEGAQRSGTLPTVRYALSQGREIGAVPGDIIRPTSFVPNMLLQQGAAPITCTQDIVELMA</sequence>
<reference evidence="4" key="1">
    <citation type="submission" date="2017-09" db="EMBL/GenBank/DDBJ databases">
        <title>Depth-based differentiation of microbial function through sediment-hosted aquifers and enrichment of novel symbionts in the deep terrestrial subsurface.</title>
        <authorList>
            <person name="Probst A.J."/>
            <person name="Ladd B."/>
            <person name="Jarett J.K."/>
            <person name="Geller-Mcgrath D.E."/>
            <person name="Sieber C.M.K."/>
            <person name="Emerson J.B."/>
            <person name="Anantharaman K."/>
            <person name="Thomas B.C."/>
            <person name="Malmstrom R."/>
            <person name="Stieglmeier M."/>
            <person name="Klingl A."/>
            <person name="Woyke T."/>
            <person name="Ryan C.M."/>
            <person name="Banfield J.F."/>
        </authorList>
    </citation>
    <scope>NUCLEOTIDE SEQUENCE [LARGE SCALE GENOMIC DNA]</scope>
</reference>
<dbReference type="NCBIfam" id="TIGR00732">
    <property type="entry name" value="dprA"/>
    <property type="match status" value="1"/>
</dbReference>
<name>A0A2M8KU60_9BACT</name>
<dbReference type="Pfam" id="PF02481">
    <property type="entry name" value="DNA_processg_A"/>
    <property type="match status" value="1"/>
</dbReference>
<evidence type="ECO:0000256" key="1">
    <source>
        <dbReference type="ARBA" id="ARBA00006525"/>
    </source>
</evidence>
<proteinExistence type="inferred from homology"/>
<gene>
    <name evidence="3" type="primary">dprA</name>
    <name evidence="3" type="ORF">COU89_03355</name>
</gene>
<evidence type="ECO:0000259" key="2">
    <source>
        <dbReference type="Pfam" id="PF02481"/>
    </source>
</evidence>
<comment type="caution">
    <text evidence="3">The sequence shown here is derived from an EMBL/GenBank/DDBJ whole genome shotgun (WGS) entry which is preliminary data.</text>
</comment>
<dbReference type="SUPFAM" id="SSF102405">
    <property type="entry name" value="MCP/YpsA-like"/>
    <property type="match status" value="1"/>
</dbReference>
<dbReference type="PANTHER" id="PTHR43022">
    <property type="entry name" value="PROTEIN SMF"/>
    <property type="match status" value="1"/>
</dbReference>
<dbReference type="InterPro" id="IPR057666">
    <property type="entry name" value="DrpA_SLOG"/>
</dbReference>
<dbReference type="Proteomes" id="UP000231569">
    <property type="component" value="Unassembled WGS sequence"/>
</dbReference>
<feature type="domain" description="Smf/DprA SLOG" evidence="2">
    <location>
        <begin position="44"/>
        <end position="249"/>
    </location>
</feature>
<comment type="similarity">
    <text evidence="1">Belongs to the DprA/Smf family.</text>
</comment>
<evidence type="ECO:0000313" key="4">
    <source>
        <dbReference type="Proteomes" id="UP000231569"/>
    </source>
</evidence>
<dbReference type="PANTHER" id="PTHR43022:SF1">
    <property type="entry name" value="PROTEIN SMF"/>
    <property type="match status" value="1"/>
</dbReference>
<protein>
    <submittedName>
        <fullName evidence="3">DNA-protecting protein DprA</fullName>
    </submittedName>
</protein>
<dbReference type="AlphaFoldDB" id="A0A2M8KU60"/>
<accession>A0A2M8KU60</accession>
<dbReference type="EMBL" id="PFEE01000069">
    <property type="protein sequence ID" value="PJE63441.1"/>
    <property type="molecule type" value="Genomic_DNA"/>
</dbReference>
<dbReference type="GO" id="GO:0009294">
    <property type="term" value="P:DNA-mediated transformation"/>
    <property type="evidence" value="ECO:0007669"/>
    <property type="project" value="InterPro"/>
</dbReference>